<proteinExistence type="predicted"/>
<reference evidence="1" key="1">
    <citation type="submission" date="2013-07" db="EMBL/GenBank/DDBJ databases">
        <title>The genome of an arbuscular mycorrhizal fungus provides insights into the evolution of the oldest plant symbiosis.</title>
        <authorList>
            <consortium name="DOE Joint Genome Institute"/>
            <person name="Tisserant E."/>
            <person name="Malbreil M."/>
            <person name="Kuo A."/>
            <person name="Kohler A."/>
            <person name="Symeonidi A."/>
            <person name="Balestrini R."/>
            <person name="Charron P."/>
            <person name="Duensing N."/>
            <person name="Frei-dit-Frey N."/>
            <person name="Gianinazzi-Pearson V."/>
            <person name="Gilbert B."/>
            <person name="Handa Y."/>
            <person name="Hijri M."/>
            <person name="Kaul R."/>
            <person name="Kawaguchi M."/>
            <person name="Krajinski F."/>
            <person name="Lammers P."/>
            <person name="Lapierre D."/>
            <person name="Masclaux F.G."/>
            <person name="Murat C."/>
            <person name="Morin E."/>
            <person name="Ndikumana S."/>
            <person name="Pagni M."/>
            <person name="Petitpierre D."/>
            <person name="Requena N."/>
            <person name="Rosikiewicz P."/>
            <person name="Riley R."/>
            <person name="Saito K."/>
            <person name="San Clemente H."/>
            <person name="Shapiro H."/>
            <person name="van Tuinen D."/>
            <person name="Becard G."/>
            <person name="Bonfante P."/>
            <person name="Paszkowski U."/>
            <person name="Shachar-Hill Y."/>
            <person name="Young J.P."/>
            <person name="Sanders I.R."/>
            <person name="Henrissat B."/>
            <person name="Rensing S.A."/>
            <person name="Grigoriev I.V."/>
            <person name="Corradi N."/>
            <person name="Roux C."/>
            <person name="Martin F."/>
        </authorList>
    </citation>
    <scope>NUCLEOTIDE SEQUENCE</scope>
    <source>
        <strain evidence="1">DAOM 197198</strain>
    </source>
</reference>
<dbReference type="AlphaFoldDB" id="U9SJ80"/>
<name>U9SJ80_RHIID</name>
<evidence type="ECO:0000313" key="1">
    <source>
        <dbReference type="EMBL" id="ERZ95934.1"/>
    </source>
</evidence>
<dbReference type="HOGENOM" id="CLU_092526_1_0_1"/>
<sequence>MFDSRLSYRNVKEKFRWQAVKRLDSDVQKDDVLVIKEYIKTYKAFFGKIIRVKGTRFIILYFIKEMDLMNAINESIKNNDLGQSLWIKKECDYIDENGELQELNR</sequence>
<dbReference type="EMBL" id="KI300839">
    <property type="protein sequence ID" value="ERZ95934.1"/>
    <property type="molecule type" value="Genomic_DNA"/>
</dbReference>
<protein>
    <submittedName>
        <fullName evidence="1">Uncharacterized protein</fullName>
    </submittedName>
</protein>
<accession>U9SJ80</accession>
<gene>
    <name evidence="1" type="ORF">GLOINDRAFT_13127</name>
</gene>
<organism evidence="1">
    <name type="scientific">Rhizophagus irregularis (strain DAOM 181602 / DAOM 197198 / MUCL 43194)</name>
    <name type="common">Arbuscular mycorrhizal fungus</name>
    <name type="synonym">Glomus intraradices</name>
    <dbReference type="NCBI Taxonomy" id="747089"/>
    <lineage>
        <taxon>Eukaryota</taxon>
        <taxon>Fungi</taxon>
        <taxon>Fungi incertae sedis</taxon>
        <taxon>Mucoromycota</taxon>
        <taxon>Glomeromycotina</taxon>
        <taxon>Glomeromycetes</taxon>
        <taxon>Glomerales</taxon>
        <taxon>Glomeraceae</taxon>
        <taxon>Rhizophagus</taxon>
    </lineage>
</organism>